<dbReference type="GO" id="GO:0003886">
    <property type="term" value="F:DNA (cytosine-5-)-methyltransferase activity"/>
    <property type="evidence" value="ECO:0007669"/>
    <property type="project" value="UniProtKB-EC"/>
</dbReference>
<name>A0A8J2RA33_9CRUS</name>
<evidence type="ECO:0000313" key="8">
    <source>
        <dbReference type="Proteomes" id="UP000789390"/>
    </source>
</evidence>
<dbReference type="SUPFAM" id="SSF53335">
    <property type="entry name" value="S-adenosyl-L-methionine-dependent methyltransferases"/>
    <property type="match status" value="1"/>
</dbReference>
<dbReference type="OrthoDB" id="6332066at2759"/>
<dbReference type="InterPro" id="IPR032675">
    <property type="entry name" value="LRR_dom_sf"/>
</dbReference>
<evidence type="ECO:0000256" key="5">
    <source>
        <dbReference type="PROSITE-ProRule" id="PRU01016"/>
    </source>
</evidence>
<comment type="caution">
    <text evidence="7">The sequence shown here is derived from an EMBL/GenBank/DDBJ whole genome shotgun (WGS) entry which is preliminary data.</text>
</comment>
<evidence type="ECO:0000313" key="7">
    <source>
        <dbReference type="EMBL" id="CAH0098489.1"/>
    </source>
</evidence>
<reference evidence="7" key="1">
    <citation type="submission" date="2021-11" db="EMBL/GenBank/DDBJ databases">
        <authorList>
            <person name="Schell T."/>
        </authorList>
    </citation>
    <scope>NUCLEOTIDE SEQUENCE</scope>
    <source>
        <strain evidence="7">M5</strain>
    </source>
</reference>
<evidence type="ECO:0000256" key="1">
    <source>
        <dbReference type="ARBA" id="ARBA00011975"/>
    </source>
</evidence>
<dbReference type="SUPFAM" id="SSF52047">
    <property type="entry name" value="RNI-like"/>
    <property type="match status" value="1"/>
</dbReference>
<dbReference type="InterPro" id="IPR029063">
    <property type="entry name" value="SAM-dependent_MTases_sf"/>
</dbReference>
<feature type="region of interest" description="Disordered" evidence="6">
    <location>
        <begin position="313"/>
        <end position="337"/>
    </location>
</feature>
<dbReference type="GO" id="GO:0032259">
    <property type="term" value="P:methylation"/>
    <property type="evidence" value="ECO:0007669"/>
    <property type="project" value="UniProtKB-KW"/>
</dbReference>
<keyword evidence="4 5" id="KW-0949">S-adenosyl-L-methionine</keyword>
<sequence>MGEDIRHPTGISNWIGADIYRISYGYICASRVSNGIHVSNKAYNPAEREFEPPPVEAERIDSNSKGKGGKSLKSAKPTQPSYPTYPKMKPLKTMNIFAGCGGLSEGLHQSGEAAQAFRLNNPDAAVFTDDCNTILKMAIEGQLERKGQALQPPKDGVEVLCGGPLCQSFNGMNRFNSRQYSSSRNSLIVSYLSYCDYYRPRFFILENVRNFVSFKRNMVLKLTMRCLVRMGYQCTFGVLQVGNYGVSQTRRRDFILAAAPGEKLPLHPEQTHFSSRKGCKLSADVGHAKFYFNCRGLLSAPYRTVTVRDSMSDLPDISNDRKQDAYEGDPQSNFQQWMCGSDSEPSSILRDYNCKDMAPLVEARIAFIPSKPGSDWRDLPNTEIRLKNGVMTVKLRYTHEDKNRRSLKGAMRGVCSWAETRQRILHPEQHRVVSVRECALSQGYHDSYHVFGNITDKHRQCFYPVDEILVKVREKVRGDLADSAQQLMERLLECEVCSNRDRLLVKKATGNWLMANCESKEQYPTAEEFLKMAKFIVHYYPSTGNKCSKSPWDFFYGKTHTGPLESFVRSKRFPLNVSSSSQSKKRRLALDTVILPVAAASEATMMRLPGVLNIIGQYFIKVDEGVIKLPSNVSTITLAFAYHTMYYYILNLNYPDALKNETCFSQSKYLISPQLRFVKLYDYIEEYSRFFPQFGKLLSLTLRSTAAGDKCLEVIGTYCKSLRTLDVVNCRNITDSGVRLLCFNCDGLEMEYPIHERPSSLCKTLQHLLIYSTGVTKQGARMAIRNLTMLKFLAHERIFEILLDAELIRKESSHYLSKIHSFLFVRLLVFNISPYRGGSLGQVLQLCPSLTAIHIVYAKGLTDNDEEEDFEITFIGGVVPLLKEFGNSLRVLDIICFAIVDIWTILKFCPNLTSLFFNNHCDSFTALSESELTLFRNEKERFILKNLVKLDCAMAILYQLKSFIFYGHFPY</sequence>
<accession>A0A8J2RA33</accession>
<dbReference type="GO" id="GO:0003677">
    <property type="term" value="F:DNA binding"/>
    <property type="evidence" value="ECO:0007669"/>
    <property type="project" value="TreeGrafter"/>
</dbReference>
<dbReference type="PRINTS" id="PR00105">
    <property type="entry name" value="C5METTRFRASE"/>
</dbReference>
<dbReference type="EC" id="2.1.1.37" evidence="1"/>
<dbReference type="Gene3D" id="3.40.50.150">
    <property type="entry name" value="Vaccinia Virus protein VP39"/>
    <property type="match status" value="1"/>
</dbReference>
<evidence type="ECO:0000256" key="2">
    <source>
        <dbReference type="ARBA" id="ARBA00022603"/>
    </source>
</evidence>
<dbReference type="AlphaFoldDB" id="A0A8J2RA33"/>
<evidence type="ECO:0000256" key="3">
    <source>
        <dbReference type="ARBA" id="ARBA00022679"/>
    </source>
</evidence>
<dbReference type="EMBL" id="CAKKLH010000002">
    <property type="protein sequence ID" value="CAH0098489.1"/>
    <property type="molecule type" value="Genomic_DNA"/>
</dbReference>
<feature type="active site" evidence="5">
    <location>
        <position position="166"/>
    </location>
</feature>
<dbReference type="GO" id="GO:0044027">
    <property type="term" value="P:negative regulation of gene expression via chromosomal CpG island methylation"/>
    <property type="evidence" value="ECO:0007669"/>
    <property type="project" value="TreeGrafter"/>
</dbReference>
<proteinExistence type="inferred from homology"/>
<protein>
    <recommendedName>
        <fullName evidence="1">DNA (cytosine-5-)-methyltransferase</fullName>
        <ecNumber evidence="1">2.1.1.37</ecNumber>
    </recommendedName>
</protein>
<feature type="compositionally biased region" description="Basic and acidic residues" evidence="6">
    <location>
        <begin position="46"/>
        <end position="64"/>
    </location>
</feature>
<organism evidence="7 8">
    <name type="scientific">Daphnia galeata</name>
    <dbReference type="NCBI Taxonomy" id="27404"/>
    <lineage>
        <taxon>Eukaryota</taxon>
        <taxon>Metazoa</taxon>
        <taxon>Ecdysozoa</taxon>
        <taxon>Arthropoda</taxon>
        <taxon>Crustacea</taxon>
        <taxon>Branchiopoda</taxon>
        <taxon>Diplostraca</taxon>
        <taxon>Cladocera</taxon>
        <taxon>Anomopoda</taxon>
        <taxon>Daphniidae</taxon>
        <taxon>Daphnia</taxon>
    </lineage>
</organism>
<dbReference type="InterPro" id="IPR006553">
    <property type="entry name" value="Leu-rich_rpt_Cys-con_subtyp"/>
</dbReference>
<dbReference type="SMART" id="SM00367">
    <property type="entry name" value="LRR_CC"/>
    <property type="match status" value="1"/>
</dbReference>
<dbReference type="PANTHER" id="PTHR10629">
    <property type="entry name" value="CYTOSINE-SPECIFIC METHYLTRANSFERASE"/>
    <property type="match status" value="1"/>
</dbReference>
<dbReference type="Gene3D" id="3.90.120.10">
    <property type="entry name" value="DNA Methylase, subunit A, domain 2"/>
    <property type="match status" value="1"/>
</dbReference>
<dbReference type="Gene3D" id="3.80.10.10">
    <property type="entry name" value="Ribonuclease Inhibitor"/>
    <property type="match status" value="1"/>
</dbReference>
<keyword evidence="2 5" id="KW-0489">Methyltransferase</keyword>
<keyword evidence="3 5" id="KW-0808">Transferase</keyword>
<dbReference type="PANTHER" id="PTHR10629:SF52">
    <property type="entry name" value="DNA (CYTOSINE-5)-METHYLTRANSFERASE 1"/>
    <property type="match status" value="1"/>
</dbReference>
<dbReference type="InterPro" id="IPR050390">
    <property type="entry name" value="C5-Methyltransferase"/>
</dbReference>
<keyword evidence="8" id="KW-1185">Reference proteome</keyword>
<dbReference type="Pfam" id="PF00145">
    <property type="entry name" value="DNA_methylase"/>
    <property type="match status" value="1"/>
</dbReference>
<evidence type="ECO:0000256" key="6">
    <source>
        <dbReference type="SAM" id="MobiDB-lite"/>
    </source>
</evidence>
<comment type="similarity">
    <text evidence="5">Belongs to the class I-like SAM-binding methyltransferase superfamily. C5-methyltransferase family.</text>
</comment>
<dbReference type="InterPro" id="IPR001525">
    <property type="entry name" value="C5_MeTfrase"/>
</dbReference>
<dbReference type="GO" id="GO:0005634">
    <property type="term" value="C:nucleus"/>
    <property type="evidence" value="ECO:0007669"/>
    <property type="project" value="TreeGrafter"/>
</dbReference>
<gene>
    <name evidence="7" type="ORF">DGAL_LOCUS570</name>
</gene>
<dbReference type="PROSITE" id="PS51679">
    <property type="entry name" value="SAM_MT_C5"/>
    <property type="match status" value="1"/>
</dbReference>
<evidence type="ECO:0000256" key="4">
    <source>
        <dbReference type="ARBA" id="ARBA00022691"/>
    </source>
</evidence>
<dbReference type="Proteomes" id="UP000789390">
    <property type="component" value="Unassembled WGS sequence"/>
</dbReference>
<feature type="region of interest" description="Disordered" evidence="6">
    <location>
        <begin position="46"/>
        <end position="85"/>
    </location>
</feature>